<name>A0AAV2LT08_KNICA</name>
<evidence type="ECO:0000313" key="1">
    <source>
        <dbReference type="EMBL" id="CAL1603776.1"/>
    </source>
</evidence>
<accession>A0AAV2LT08</accession>
<dbReference type="AlphaFoldDB" id="A0AAV2LT08"/>
<dbReference type="Proteomes" id="UP001497482">
    <property type="component" value="Chromosome 4"/>
</dbReference>
<sequence length="105" mass="11776">MVPRSVRQSMGLPHTVFMRAHSEWCQFTVSLQNQSSPQTLPRFITSFCVQSQLLFAHLESCLLGYSLLCRHTLSPMEHQGLLPICTGTEVGTQQVVCQGCPQRNV</sequence>
<protein>
    <submittedName>
        <fullName evidence="1">Uncharacterized protein</fullName>
    </submittedName>
</protein>
<evidence type="ECO:0000313" key="2">
    <source>
        <dbReference type="Proteomes" id="UP001497482"/>
    </source>
</evidence>
<dbReference type="EMBL" id="OZ035826">
    <property type="protein sequence ID" value="CAL1603776.1"/>
    <property type="molecule type" value="Genomic_DNA"/>
</dbReference>
<proteinExistence type="predicted"/>
<gene>
    <name evidence="1" type="ORF">KC01_LOCUS31407</name>
</gene>
<reference evidence="1 2" key="1">
    <citation type="submission" date="2024-04" db="EMBL/GenBank/DDBJ databases">
        <authorList>
            <person name="Waldvogel A.-M."/>
            <person name="Schoenle A."/>
        </authorList>
    </citation>
    <scope>NUCLEOTIDE SEQUENCE [LARGE SCALE GENOMIC DNA]</scope>
</reference>
<organism evidence="1 2">
    <name type="scientific">Knipowitschia caucasica</name>
    <name type="common">Caucasian dwarf goby</name>
    <name type="synonym">Pomatoschistus caucasicus</name>
    <dbReference type="NCBI Taxonomy" id="637954"/>
    <lineage>
        <taxon>Eukaryota</taxon>
        <taxon>Metazoa</taxon>
        <taxon>Chordata</taxon>
        <taxon>Craniata</taxon>
        <taxon>Vertebrata</taxon>
        <taxon>Euteleostomi</taxon>
        <taxon>Actinopterygii</taxon>
        <taxon>Neopterygii</taxon>
        <taxon>Teleostei</taxon>
        <taxon>Neoteleostei</taxon>
        <taxon>Acanthomorphata</taxon>
        <taxon>Gobiaria</taxon>
        <taxon>Gobiiformes</taxon>
        <taxon>Gobioidei</taxon>
        <taxon>Gobiidae</taxon>
        <taxon>Gobiinae</taxon>
        <taxon>Knipowitschia</taxon>
    </lineage>
</organism>
<keyword evidence="2" id="KW-1185">Reference proteome</keyword>